<evidence type="ECO:0000256" key="2">
    <source>
        <dbReference type="ARBA" id="ARBA00022771"/>
    </source>
</evidence>
<dbReference type="AlphaFoldDB" id="A0A179IUZ9"/>
<feature type="domain" description="C2H2-type" evidence="7">
    <location>
        <begin position="494"/>
        <end position="523"/>
    </location>
</feature>
<keyword evidence="9" id="KW-1185">Reference proteome</keyword>
<dbReference type="Pfam" id="PF00226">
    <property type="entry name" value="DnaJ"/>
    <property type="match status" value="1"/>
</dbReference>
<dbReference type="EMBL" id="LUKN01000129">
    <property type="protein sequence ID" value="OAR05750.1"/>
    <property type="molecule type" value="Genomic_DNA"/>
</dbReference>
<dbReference type="SMART" id="SM00451">
    <property type="entry name" value="ZnF_U1"/>
    <property type="match status" value="1"/>
</dbReference>
<evidence type="ECO:0000313" key="8">
    <source>
        <dbReference type="EMBL" id="OAR05750.1"/>
    </source>
</evidence>
<dbReference type="CDD" id="cd06257">
    <property type="entry name" value="DnaJ"/>
    <property type="match status" value="1"/>
</dbReference>
<keyword evidence="1" id="KW-0479">Metal-binding</keyword>
<keyword evidence="3" id="KW-0862">Zinc</keyword>
<reference evidence="8 9" key="1">
    <citation type="submission" date="2016-03" db="EMBL/GenBank/DDBJ databases">
        <title>Fine-scale spatial genetic structure of a fungal parasite of coffee scale insects.</title>
        <authorList>
            <person name="Jackson D."/>
            <person name="Zemenick K.A."/>
            <person name="Malloure B."/>
            <person name="Quandt C.A."/>
            <person name="James T.Y."/>
        </authorList>
    </citation>
    <scope>NUCLEOTIDE SEQUENCE [LARGE SCALE GENOMIC DNA]</scope>
    <source>
        <strain evidence="8 9">UM487</strain>
    </source>
</reference>
<dbReference type="OMA" id="RANHEES"/>
<dbReference type="Pfam" id="PF21884">
    <property type="entry name" value="ZUO1-like_ZHD"/>
    <property type="match status" value="1"/>
</dbReference>
<dbReference type="PROSITE" id="PS50076">
    <property type="entry name" value="DNAJ_2"/>
    <property type="match status" value="1"/>
</dbReference>
<dbReference type="GO" id="GO:0003676">
    <property type="term" value="F:nucleic acid binding"/>
    <property type="evidence" value="ECO:0007669"/>
    <property type="project" value="InterPro"/>
</dbReference>
<dbReference type="InterPro" id="IPR054076">
    <property type="entry name" value="ZUO1-like_ZHD"/>
</dbReference>
<evidence type="ECO:0000259" key="7">
    <source>
        <dbReference type="PROSITE" id="PS50157"/>
    </source>
</evidence>
<dbReference type="GO" id="GO:0008270">
    <property type="term" value="F:zinc ion binding"/>
    <property type="evidence" value="ECO:0007669"/>
    <property type="project" value="UniProtKB-KW"/>
</dbReference>
<feature type="domain" description="C2H2-type" evidence="7">
    <location>
        <begin position="316"/>
        <end position="345"/>
    </location>
</feature>
<evidence type="ECO:0000256" key="5">
    <source>
        <dbReference type="SAM" id="MobiDB-lite"/>
    </source>
</evidence>
<dbReference type="PANTHER" id="PTHR44029">
    <property type="entry name" value="DNAJ HOMOLOG SUBFAMILY C MEMBER 21"/>
    <property type="match status" value="1"/>
</dbReference>
<dbReference type="Pfam" id="PF00096">
    <property type="entry name" value="zf-C2H2"/>
    <property type="match status" value="1"/>
</dbReference>
<dbReference type="PROSITE" id="PS50157">
    <property type="entry name" value="ZINC_FINGER_C2H2_2"/>
    <property type="match status" value="2"/>
</dbReference>
<dbReference type="PROSITE" id="PS00636">
    <property type="entry name" value="DNAJ_1"/>
    <property type="match status" value="1"/>
</dbReference>
<sequence length="535" mass="59722">MGASQSASRGDPVSDLAAIKTCYYELIGVDRDASETEIKKAYRRRALELHPDRNFGDVAVATQKFAELQSAYEILSDPHERSWYDSHRDAILRGQDITSDGAEPTSFRNVRMTSTEEIMSLMRKFNTSIPFNDDPVGFFSVARETFEHLALEEEAAAEQENVDTVGYPTFGQAEDTYEQVVKPFYAAWAGFATRKTFVWKDKYRLSDAPDRRVRRLMEKENKKLREDAAREFNEAVRFLVTFVRKRDPRYIRNTQTEAERQETSRIAAAAQAARSRAANQERIAGYELPDWATSRENRSDEEEFSVSEAESEVQILECVVCDKSFKSEKQLEAHERSKKHTKAVQQLRWQMRKEGVELQLNESPPQAEGCCEAVPLQNRTYSSILAHPGEQASPSLVSNRVDVDVDDKSIQTSDHTGEDDDDAPIETIMNRIENAQSSDSGASAGPGGRSIDNLSTAASSMSVGVEGGPTQIGKAKAKRARKAAAAQIGMVSDHICTVCGQKFDSRTKLFTHVRTEGHAAAPIVKTTKTGQGKRK</sequence>
<dbReference type="SMART" id="SM00271">
    <property type="entry name" value="DnaJ"/>
    <property type="match status" value="1"/>
</dbReference>
<name>A0A179IUZ9_CORDF</name>
<dbReference type="InterPro" id="IPR018253">
    <property type="entry name" value="DnaJ_domain_CS"/>
</dbReference>
<evidence type="ECO:0000256" key="4">
    <source>
        <dbReference type="PROSITE-ProRule" id="PRU00042"/>
    </source>
</evidence>
<dbReference type="SMART" id="SM00355">
    <property type="entry name" value="ZnF_C2H2"/>
    <property type="match status" value="2"/>
</dbReference>
<evidence type="ECO:0000313" key="9">
    <source>
        <dbReference type="Proteomes" id="UP000243081"/>
    </source>
</evidence>
<dbReference type="InterPro" id="IPR036869">
    <property type="entry name" value="J_dom_sf"/>
</dbReference>
<dbReference type="InterPro" id="IPR036236">
    <property type="entry name" value="Znf_C2H2_sf"/>
</dbReference>
<accession>A0A179IUZ9</accession>
<dbReference type="InterPro" id="IPR022755">
    <property type="entry name" value="Znf_C2H2_jaz"/>
</dbReference>
<protein>
    <recommendedName>
        <fullName evidence="10">J domain-containing protein</fullName>
    </recommendedName>
</protein>
<evidence type="ECO:0008006" key="10">
    <source>
        <dbReference type="Google" id="ProtNLM"/>
    </source>
</evidence>
<organism evidence="8 9">
    <name type="scientific">Cordyceps confragosa</name>
    <name type="common">Lecanicillium lecanii</name>
    <dbReference type="NCBI Taxonomy" id="2714763"/>
    <lineage>
        <taxon>Eukaryota</taxon>
        <taxon>Fungi</taxon>
        <taxon>Dikarya</taxon>
        <taxon>Ascomycota</taxon>
        <taxon>Pezizomycotina</taxon>
        <taxon>Sordariomycetes</taxon>
        <taxon>Hypocreomycetidae</taxon>
        <taxon>Hypocreales</taxon>
        <taxon>Cordycipitaceae</taxon>
        <taxon>Akanthomyces</taxon>
    </lineage>
</organism>
<dbReference type="Gene3D" id="1.10.287.110">
    <property type="entry name" value="DnaJ domain"/>
    <property type="match status" value="1"/>
</dbReference>
<dbReference type="Proteomes" id="UP000243081">
    <property type="component" value="Unassembled WGS sequence"/>
</dbReference>
<dbReference type="GO" id="GO:0005737">
    <property type="term" value="C:cytoplasm"/>
    <property type="evidence" value="ECO:0007669"/>
    <property type="project" value="TreeGrafter"/>
</dbReference>
<evidence type="ECO:0000256" key="1">
    <source>
        <dbReference type="ARBA" id="ARBA00022723"/>
    </source>
</evidence>
<dbReference type="SUPFAM" id="SSF46565">
    <property type="entry name" value="Chaperone J-domain"/>
    <property type="match status" value="1"/>
</dbReference>
<dbReference type="PRINTS" id="PR00625">
    <property type="entry name" value="JDOMAIN"/>
</dbReference>
<dbReference type="InterPro" id="IPR001623">
    <property type="entry name" value="DnaJ_domain"/>
</dbReference>
<evidence type="ECO:0000259" key="6">
    <source>
        <dbReference type="PROSITE" id="PS50076"/>
    </source>
</evidence>
<dbReference type="Pfam" id="PF12171">
    <property type="entry name" value="zf-C2H2_jaz"/>
    <property type="match status" value="1"/>
</dbReference>
<evidence type="ECO:0000256" key="3">
    <source>
        <dbReference type="ARBA" id="ARBA00022833"/>
    </source>
</evidence>
<keyword evidence="2 4" id="KW-0863">Zinc-finger</keyword>
<proteinExistence type="predicted"/>
<dbReference type="SUPFAM" id="SSF57667">
    <property type="entry name" value="beta-beta-alpha zinc fingers"/>
    <property type="match status" value="1"/>
</dbReference>
<dbReference type="InterPro" id="IPR013087">
    <property type="entry name" value="Znf_C2H2_type"/>
</dbReference>
<comment type="caution">
    <text evidence="8">The sequence shown here is derived from an EMBL/GenBank/DDBJ whole genome shotgun (WGS) entry which is preliminary data.</text>
</comment>
<feature type="region of interest" description="Disordered" evidence="5">
    <location>
        <begin position="433"/>
        <end position="454"/>
    </location>
</feature>
<dbReference type="PROSITE" id="PS00028">
    <property type="entry name" value="ZINC_FINGER_C2H2_1"/>
    <property type="match status" value="2"/>
</dbReference>
<dbReference type="OrthoDB" id="5894at2759"/>
<dbReference type="PANTHER" id="PTHR44029:SF1">
    <property type="entry name" value="DNAJ HOMOLOG SUBFAMILY C MEMBER 21"/>
    <property type="match status" value="1"/>
</dbReference>
<dbReference type="InterPro" id="IPR051964">
    <property type="entry name" value="Chaperone_stress_response"/>
</dbReference>
<feature type="domain" description="J" evidence="6">
    <location>
        <begin position="22"/>
        <end position="88"/>
    </location>
</feature>
<dbReference type="Gene3D" id="3.30.160.60">
    <property type="entry name" value="Classic Zinc Finger"/>
    <property type="match status" value="1"/>
</dbReference>
<dbReference type="InterPro" id="IPR003604">
    <property type="entry name" value="Matrin/U1-like-C_Znf_C2H2"/>
</dbReference>
<gene>
    <name evidence="8" type="ORF">LLEC1_01727</name>
</gene>